<dbReference type="GO" id="GO:0009100">
    <property type="term" value="P:glycoprotein metabolic process"/>
    <property type="evidence" value="ECO:0007669"/>
    <property type="project" value="UniProtKB-ARBA"/>
</dbReference>
<evidence type="ECO:0000313" key="2">
    <source>
        <dbReference type="EMBL" id="PKD32315.1"/>
    </source>
</evidence>
<dbReference type="InterPro" id="IPR052942">
    <property type="entry name" value="LPS_cholinephosphotransferase"/>
</dbReference>
<name>A0A2N0UZE8_9FIRM</name>
<evidence type="ECO:0000259" key="1">
    <source>
        <dbReference type="Pfam" id="PF04991"/>
    </source>
</evidence>
<proteinExistence type="predicted"/>
<evidence type="ECO:0000313" key="3">
    <source>
        <dbReference type="Proteomes" id="UP000233425"/>
    </source>
</evidence>
<dbReference type="Pfam" id="PF04991">
    <property type="entry name" value="LicD"/>
    <property type="match status" value="1"/>
</dbReference>
<comment type="caution">
    <text evidence="2">The sequence shown here is derived from an EMBL/GenBank/DDBJ whole genome shotgun (WGS) entry which is preliminary data.</text>
</comment>
<dbReference type="Proteomes" id="UP000233425">
    <property type="component" value="Unassembled WGS sequence"/>
</dbReference>
<keyword evidence="3" id="KW-1185">Reference proteome</keyword>
<sequence length="309" mass="36405">MISSGTLLGAVRHGGFIPWDDDTDIYMPLSDYKKFLKIAQRELGEKYFVQNYKTDKNYSEMWTQIRANGTTSMPVKAYKFDIHYGMCMDIFPAVGVSDAPKKKLKQKKALSLNRLLLHDAYAKAVNEPMNYKLKLIYAIPRCIRRMICKINEHRIMLDPMKYNQWAAVWYSMEISVIQPKKILEKFTKIKFEDEYFNTFDDYDLYLKNVYGDYMTPPPENKRGGHTDELGNIIFDLHKDYSEYKKELSEKYDQNEKNIRSVLQWVTISKYKKGEMQVYLLDKNSWTSKKAADKFCKMVEFVSLLKCTSP</sequence>
<dbReference type="AlphaFoldDB" id="A0A2N0UZE8"/>
<gene>
    <name evidence="2" type="ORF">RBATCC27255_00525</name>
</gene>
<dbReference type="EMBL" id="NNSR01000028">
    <property type="protein sequence ID" value="PKD32315.1"/>
    <property type="molecule type" value="Genomic_DNA"/>
</dbReference>
<feature type="domain" description="LicD/FKTN/FKRP nucleotidyltransferase" evidence="1">
    <location>
        <begin position="1"/>
        <end position="211"/>
    </location>
</feature>
<reference evidence="2" key="1">
    <citation type="journal article" date="2018" name="Environ. Microbiol.">
        <title>Sporulation capability and amylosome conservation among diverse human colonic and rumen isolates of the keystone starch-degrader Ruminococcus bromii.</title>
        <authorList>
            <person name="Mukhopadhya I."/>
            <person name="Morais S."/>
            <person name="Laverde-Gomez J."/>
            <person name="Sheridan P.O."/>
            <person name="Walker A.W."/>
            <person name="Kelly W."/>
            <person name="Klieve A.V."/>
            <person name="Ouwerkerk D."/>
            <person name="Duncan S.H."/>
            <person name="Louis P."/>
            <person name="Koropatkin N."/>
            <person name="Cockburn D."/>
            <person name="Kibler R."/>
            <person name="Cooper P.J."/>
            <person name="Sandoval C."/>
            <person name="Crost E."/>
            <person name="Juge N."/>
            <person name="Bayer E.A."/>
            <person name="Flint H.J."/>
        </authorList>
    </citation>
    <scope>NUCLEOTIDE SEQUENCE [LARGE SCALE GENOMIC DNA]</scope>
    <source>
        <strain evidence="2">ATCC 27255</strain>
    </source>
</reference>
<dbReference type="PANTHER" id="PTHR43404">
    <property type="entry name" value="LIPOPOLYSACCHARIDE CHOLINEPHOSPHOTRANSFERASE LICD"/>
    <property type="match status" value="1"/>
</dbReference>
<dbReference type="PANTHER" id="PTHR43404:SF2">
    <property type="entry name" value="LIPOPOLYSACCHARIDE CHOLINEPHOSPHOTRANSFERASE LICD"/>
    <property type="match status" value="1"/>
</dbReference>
<protein>
    <submittedName>
        <fullName evidence="2">LPS biosynthesis protein</fullName>
    </submittedName>
</protein>
<dbReference type="InterPro" id="IPR007074">
    <property type="entry name" value="LicD/FKTN/FKRP_NTP_transf"/>
</dbReference>
<accession>A0A2N0UZE8</accession>
<organism evidence="2 3">
    <name type="scientific">Ruminococcus bromii</name>
    <dbReference type="NCBI Taxonomy" id="40518"/>
    <lineage>
        <taxon>Bacteria</taxon>
        <taxon>Bacillati</taxon>
        <taxon>Bacillota</taxon>
        <taxon>Clostridia</taxon>
        <taxon>Eubacteriales</taxon>
        <taxon>Oscillospiraceae</taxon>
        <taxon>Ruminococcus</taxon>
    </lineage>
</organism>